<dbReference type="GO" id="GO:0031251">
    <property type="term" value="C:PAN complex"/>
    <property type="evidence" value="ECO:0007669"/>
    <property type="project" value="UniProtKB-UniRule"/>
</dbReference>
<comment type="caution">
    <text evidence="7">Lacks conserved residue(s) required for the propagation of feature annotation.</text>
</comment>
<comment type="subcellular location">
    <subcellularLocation>
        <location evidence="1 7">Cytoplasm</location>
    </subcellularLocation>
</comment>
<evidence type="ECO:0000259" key="9">
    <source>
        <dbReference type="Pfam" id="PF18101"/>
    </source>
</evidence>
<keyword evidence="3 7" id="KW-0507">mRNA processing</keyword>
<dbReference type="HAMAP" id="MF_03181">
    <property type="entry name" value="PAN3"/>
    <property type="match status" value="1"/>
</dbReference>
<feature type="domain" description="Pan3 C-terminal knob" evidence="9">
    <location>
        <begin position="449"/>
        <end position="586"/>
    </location>
</feature>
<dbReference type="OrthoDB" id="204958at2759"/>
<feature type="binding site" evidence="7">
    <location>
        <position position="243"/>
    </location>
    <ligand>
        <name>ATP</name>
        <dbReference type="ChEBI" id="CHEBI:30616"/>
    </ligand>
</feature>
<gene>
    <name evidence="7" type="primary">PAN3</name>
    <name evidence="10" type="ORF">MGL_0933</name>
</gene>
<dbReference type="OMA" id="NIPCRNE"/>
<dbReference type="STRING" id="425265.A8PVR0"/>
<feature type="binding site" evidence="7">
    <location>
        <begin position="292"/>
        <end position="299"/>
    </location>
    <ligand>
        <name>ATP</name>
        <dbReference type="ChEBI" id="CHEBI:30616"/>
    </ligand>
</feature>
<comment type="domain">
    <text evidence="7">The pseudokinase domain, the coiled-coil (CC), and C-terminal knob domain (CK) form a structural unit (PKC) that forms an extensive high-affinity interaction surface for PAN2.</text>
</comment>
<dbReference type="VEuPathDB" id="FungiDB:MGL_0933"/>
<feature type="compositionally biased region" description="Low complexity" evidence="8">
    <location>
        <begin position="30"/>
        <end position="43"/>
    </location>
</feature>
<dbReference type="GO" id="GO:0005524">
    <property type="term" value="F:ATP binding"/>
    <property type="evidence" value="ECO:0007669"/>
    <property type="project" value="UniProtKB-UniRule"/>
</dbReference>
<keyword evidence="5 7" id="KW-0067">ATP-binding</keyword>
<evidence type="ECO:0000256" key="5">
    <source>
        <dbReference type="ARBA" id="ARBA00022840"/>
    </source>
</evidence>
<dbReference type="Gene3D" id="1.10.287.3700">
    <property type="match status" value="1"/>
</dbReference>
<dbReference type="RefSeq" id="XP_001731665.1">
    <property type="nucleotide sequence ID" value="XM_001731613.1"/>
</dbReference>
<feature type="region of interest" description="Disordered" evidence="8">
    <location>
        <begin position="1"/>
        <end position="52"/>
    </location>
</feature>
<dbReference type="KEGG" id="mgl:MGL_0933"/>
<evidence type="ECO:0000256" key="4">
    <source>
        <dbReference type="ARBA" id="ARBA00022741"/>
    </source>
</evidence>
<comment type="function">
    <text evidence="7">Regulatory subunit of the poly(A)-nuclease (PAN) deadenylation complex, one of two cytoplasmic mRNA deadenylases involved in mRNA turnover. PAN specifically shortens poly(A) tails of RNA and the activity is stimulated by poly(A)-binding protein PAB1. PAN deadenylation is followed by rapid degradation of the shortened mRNA tails by the CCR4-NOT complex. Deadenylated mRNAs are then degraded by two alternative mechanisms, namely exosome-mediated 3'-5' exonucleolytic degradation, or deadenlyation-dependent mRNA decaping and subsequent 5'-3' exonucleolytic degradation by XRN1. May also be involved in post-transcriptional maturation of mRNA poly(A) tails. PAN3 acts as a positive regulator for PAN activity, recruiting the catalytic subunit PAN2 to mRNA via its interaction with RNA and with PAB1.</text>
</comment>
<dbReference type="EMBL" id="AAYY01000003">
    <property type="protein sequence ID" value="EDP44451.1"/>
    <property type="molecule type" value="Genomic_DNA"/>
</dbReference>
<keyword evidence="2 7" id="KW-0963">Cytoplasm</keyword>
<keyword evidence="4 7" id="KW-0547">Nucleotide-binding</keyword>
<keyword evidence="6 7" id="KW-0175">Coiled coil</keyword>
<feature type="compositionally biased region" description="Basic and acidic residues" evidence="8">
    <location>
        <begin position="13"/>
        <end position="27"/>
    </location>
</feature>
<dbReference type="GO" id="GO:0008143">
    <property type="term" value="F:poly(A) binding"/>
    <property type="evidence" value="ECO:0007669"/>
    <property type="project" value="TreeGrafter"/>
</dbReference>
<proteinExistence type="inferred from homology"/>
<dbReference type="InParanoid" id="A8PVR0"/>
<evidence type="ECO:0000256" key="6">
    <source>
        <dbReference type="ARBA" id="ARBA00023054"/>
    </source>
</evidence>
<feature type="binding site" evidence="7">
    <location>
        <begin position="358"/>
        <end position="359"/>
    </location>
    <ligand>
        <name>ATP</name>
        <dbReference type="ChEBI" id="CHEBI:30616"/>
    </ligand>
</feature>
<dbReference type="GO" id="GO:0000932">
    <property type="term" value="C:P-body"/>
    <property type="evidence" value="ECO:0007669"/>
    <property type="project" value="TreeGrafter"/>
</dbReference>
<comment type="subunit">
    <text evidence="7">Homodimer. Forms a heterotrimer with a catalytic subunit PAN2 to form the poly(A)-nuclease (PAN) deadenylation complex. Interacts (via PAM-2 motif) with poly(A)-binding protein PAB1 (via PABC domain), conferring substrate specificity of the enzyme complex.</text>
</comment>
<comment type="caution">
    <text evidence="10">The sequence shown here is derived from an EMBL/GenBank/DDBJ whole genome shotgun (WGS) entry which is preliminary data.</text>
</comment>
<evidence type="ECO:0000256" key="3">
    <source>
        <dbReference type="ARBA" id="ARBA00022664"/>
    </source>
</evidence>
<evidence type="ECO:0000256" key="2">
    <source>
        <dbReference type="ARBA" id="ARBA00022490"/>
    </source>
</evidence>
<protein>
    <recommendedName>
        <fullName evidence="7">PAN2-PAN3 deadenylation complex subunit PAN3</fullName>
    </recommendedName>
    <alternativeName>
        <fullName evidence="7">PAB1P-dependent poly(A)-specific ribonuclease</fullName>
    </alternativeName>
    <alternativeName>
        <fullName evidence="7">Poly(A)-nuclease deadenylation complex subunit 3</fullName>
        <shortName evidence="7">PAN deadenylation complex subunit 3</shortName>
    </alternativeName>
</protein>
<dbReference type="InterPro" id="IPR011009">
    <property type="entry name" value="Kinase-like_dom_sf"/>
</dbReference>
<name>A8PVR0_MALGO</name>
<feature type="coiled-coil region" evidence="7">
    <location>
        <begin position="458"/>
        <end position="496"/>
    </location>
</feature>
<comment type="domain">
    <text evidence="7">Contains a pseudokinase domain. The protein kinase domain is predicted to be catalytically inactive because some of the residues important for catalytic activity are substituted and it lacks the equivalent of the binding site for a peptide substrate. However, it has retained an ATP-binding site and ATP-binding is required for mRNA degradation, stimulating the activity of the PAN2 nuclease in vitro. The nucleotide-binding site is juxtaposed to the RNase active site of PAN2 in the complex and may actually bind nucleosides of a poly(A) RNA rather than ATP, feeding the poly(A)-tail to the active site of the deadenylase and thus increasing the efficiency with which this distributive enzyme degrades oligo(A) RNAs.</text>
</comment>
<comment type="similarity">
    <text evidence="7">Belongs to the protein kinase superfamily. PAN3 family.</text>
</comment>
<evidence type="ECO:0000313" key="10">
    <source>
        <dbReference type="EMBL" id="EDP44451.1"/>
    </source>
</evidence>
<dbReference type="PANTHER" id="PTHR12272:SF11">
    <property type="entry name" value="PAN2-PAN3 DEADENYLATION COMPLEX SUBUNIT PAN3"/>
    <property type="match status" value="1"/>
</dbReference>
<dbReference type="Pfam" id="PF18101">
    <property type="entry name" value="Pan3_CK"/>
    <property type="match status" value="1"/>
</dbReference>
<feature type="region of interest" description="Knob domain" evidence="7">
    <location>
        <begin position="497"/>
        <end position="589"/>
    </location>
</feature>
<dbReference type="PANTHER" id="PTHR12272">
    <property type="entry name" value="DEADENYLATION COMPLEX SUBUNIT PAN3"/>
    <property type="match status" value="1"/>
</dbReference>
<dbReference type="SUPFAM" id="SSF56112">
    <property type="entry name" value="Protein kinase-like (PK-like)"/>
    <property type="match status" value="1"/>
</dbReference>
<evidence type="ECO:0000256" key="1">
    <source>
        <dbReference type="ARBA" id="ARBA00004496"/>
    </source>
</evidence>
<evidence type="ECO:0000256" key="8">
    <source>
        <dbReference type="SAM" id="MobiDB-lite"/>
    </source>
</evidence>
<dbReference type="InterPro" id="IPR030844">
    <property type="entry name" value="PAN3"/>
</dbReference>
<dbReference type="AlphaFoldDB" id="A8PVR0"/>
<feature type="region of interest" description="Disordered" evidence="8">
    <location>
        <begin position="69"/>
        <end position="142"/>
    </location>
</feature>
<dbReference type="Gene3D" id="1.10.510.10">
    <property type="entry name" value="Transferase(Phosphotransferase) domain 1"/>
    <property type="match status" value="2"/>
</dbReference>
<dbReference type="FunCoup" id="A8PVR0">
    <property type="interactions" value="157"/>
</dbReference>
<dbReference type="Proteomes" id="UP000008837">
    <property type="component" value="Unassembled WGS sequence"/>
</dbReference>
<feature type="compositionally biased region" description="Polar residues" evidence="8">
    <location>
        <begin position="69"/>
        <end position="92"/>
    </location>
</feature>
<dbReference type="GO" id="GO:0006397">
    <property type="term" value="P:mRNA processing"/>
    <property type="evidence" value="ECO:0007669"/>
    <property type="project" value="UniProtKB-KW"/>
</dbReference>
<dbReference type="InterPro" id="IPR041332">
    <property type="entry name" value="Pan3_CK"/>
</dbReference>
<dbReference type="GeneID" id="5855970"/>
<dbReference type="GO" id="GO:0000289">
    <property type="term" value="P:nuclear-transcribed mRNA poly(A) tail shortening"/>
    <property type="evidence" value="ECO:0007669"/>
    <property type="project" value="UniProtKB-UniRule"/>
</dbReference>
<evidence type="ECO:0000256" key="7">
    <source>
        <dbReference type="HAMAP-Rule" id="MF_03181"/>
    </source>
</evidence>
<comment type="domain">
    <text evidence="7">The N-terminal zinc finger binds to poly(A) RNA.</text>
</comment>
<keyword evidence="11" id="KW-1185">Reference proteome</keyword>
<sequence>MKAGDDAVPSTRVETKSTDAHSARKDSGTSLSNVLSSSNASLATISFQPRSTPSIRAKLAEAPVFVPRSSNVSSSATMDTHSSPTSPITPHQQVPAMYRHSAGAGAPAAPAPSAGDSSSAVPSSSLTVGAGTAPSLTSSGTPGAAAAAAAASAAAHGPPYSSLAYESFPYDAPSADARAVRHPLQYHLYAPPFPHVSNFHPTHHAAMTFFMDPTLQEELHRKQEAFHAYKATCALDGKCYVLRRIENVQLSHPAAIGTAERWRKIRHPGIVAVREAFTTRAFGDHSIVFVYDFHPLATTLYMEHMTVKPLQPDRRTGRLQPVSMHVPERVLWSYACQLASLLRVVHGAGLAARCIEPSKVLRTGHNRLRLNGCAIFDVLLYQAQPPADALLVQQRDDLTALGRLLLCTGCNNVAAAATLSESFDAFQRTYSAELVHFVHKLVHGEHLSITDTLHELTPYLADEVGSALYHTDLLEAALMRELENGRLVRLLCKLNTVDQRPEYEREGPSNETGERYVLRLFRDMVFHAVDERGHPTLDLSHVLVHLNKLDAGVDERLLLMSRDELNCVIVSYADIKRYVETAFLDLTRS</sequence>
<organism evidence="10 11">
    <name type="scientific">Malassezia globosa (strain ATCC MYA-4612 / CBS 7966)</name>
    <name type="common">Dandruff-associated fungus</name>
    <dbReference type="NCBI Taxonomy" id="425265"/>
    <lineage>
        <taxon>Eukaryota</taxon>
        <taxon>Fungi</taxon>
        <taxon>Dikarya</taxon>
        <taxon>Basidiomycota</taxon>
        <taxon>Ustilaginomycotina</taxon>
        <taxon>Malasseziomycetes</taxon>
        <taxon>Malasseziales</taxon>
        <taxon>Malasseziaceae</taxon>
        <taxon>Malassezia</taxon>
    </lineage>
</organism>
<dbReference type="Gene3D" id="1.20.5.5160">
    <property type="match status" value="1"/>
</dbReference>
<accession>A8PVR0</accession>
<evidence type="ECO:0000313" key="11">
    <source>
        <dbReference type="Proteomes" id="UP000008837"/>
    </source>
</evidence>
<reference evidence="10 11" key="1">
    <citation type="journal article" date="2007" name="Proc. Natl. Acad. Sci. U.S.A.">
        <title>Dandruff-associated Malassezia genomes reveal convergent and divergent virulence traits shared with plant and human fungal pathogens.</title>
        <authorList>
            <person name="Xu J."/>
            <person name="Saunders C.W."/>
            <person name="Hu P."/>
            <person name="Grant R.A."/>
            <person name="Boekhout T."/>
            <person name="Kuramae E.E."/>
            <person name="Kronstad J.W."/>
            <person name="Deangelis Y.M."/>
            <person name="Reeder N.L."/>
            <person name="Johnstone K.R."/>
            <person name="Leland M."/>
            <person name="Fieno A.M."/>
            <person name="Begley W.M."/>
            <person name="Sun Y."/>
            <person name="Lacey M.P."/>
            <person name="Chaudhary T."/>
            <person name="Keough T."/>
            <person name="Chu L."/>
            <person name="Sears R."/>
            <person name="Yuan B."/>
            <person name="Dawson T.L.Jr."/>
        </authorList>
    </citation>
    <scope>NUCLEOTIDE SEQUENCE [LARGE SCALE GENOMIC DNA]</scope>
    <source>
        <strain evidence="11">ATCC MYA-4612 / CBS 7966</strain>
    </source>
</reference>
<feature type="compositionally biased region" description="Low complexity" evidence="8">
    <location>
        <begin position="101"/>
        <end position="125"/>
    </location>
</feature>